<dbReference type="PATRIC" id="fig|328812.4.peg.1245"/>
<proteinExistence type="predicted"/>
<reference evidence="1 2" key="1">
    <citation type="submission" date="2015-06" db="EMBL/GenBank/DDBJ databases">
        <title>Draft Genome Sequence of Parabacteroides goldsteinii with Putative Novel Metallo-Beta-Lactamases Isolated from a Blood Culture from a Human Patient.</title>
        <authorList>
            <person name="Krogh T.J."/>
            <person name="Agergaard C.N."/>
            <person name="Moller-Jensen J."/>
            <person name="Justesen U.S."/>
        </authorList>
    </citation>
    <scope>NUCLEOTIDE SEQUENCE [LARGE SCALE GENOMIC DNA]</scope>
    <source>
        <strain evidence="1 2">910340</strain>
    </source>
</reference>
<dbReference type="AlphaFoldDB" id="A0A0J6CF91"/>
<organism evidence="1 2">
    <name type="scientific">Parabacteroides goldsteinii</name>
    <dbReference type="NCBI Taxonomy" id="328812"/>
    <lineage>
        <taxon>Bacteria</taxon>
        <taxon>Pseudomonadati</taxon>
        <taxon>Bacteroidota</taxon>
        <taxon>Bacteroidia</taxon>
        <taxon>Bacteroidales</taxon>
        <taxon>Tannerellaceae</taxon>
        <taxon>Parabacteroides</taxon>
    </lineage>
</organism>
<accession>A0A0J6CF91</accession>
<dbReference type="RefSeq" id="WP_007851396.1">
    <property type="nucleotide sequence ID" value="NZ_LFJV01000147.1"/>
</dbReference>
<name>A0A0J6CF91_9BACT</name>
<dbReference type="EMBL" id="LFJV01000147">
    <property type="protein sequence ID" value="KMM30824.1"/>
    <property type="molecule type" value="Genomic_DNA"/>
</dbReference>
<sequence>MKKISYIICLTAILCSCNNELPIENVQELQTPKSKEDSEILSFKNSEEFLSTIENFDLDNPILTRASSSFVSAENIYEQENNENADNEYIGFLIPDEKYRNFFNKDLEIIINDTLYKATKYGTLFTHISNKSELIKSLENISEFKPLSNNTKQYGNIKLIDTYGLWDKETNNPITDDSFFENDEDDLLVENNGTETLTRSASDGGIPKSVVESFPTIGTADVNLIDKVIHFNPGYLGHTKLRFKSNSKRKLYISLYRNDYGFAVSIGLDCKVMKKLWHGMKWGHMKHWDDGIYYGVASLVVKQKIKNPSFDTVLDENRKEFLKKQWQEAIKHNNFTNASNSLTGGISNQWNPEYNHSKQENKFIIPYISVIDDFFGTTNISKKIEDALIRQGANFLKSYVNSHKTQSTQLVCISQREKTAYSLFRNDLSWNGGGYRVKETFLRYYRNIVFSIKIKGDKTTPGADLGDNDFVGKPEIVSCEAIVYTKDGDGWIGAKIEKK</sequence>
<evidence type="ECO:0000313" key="1">
    <source>
        <dbReference type="EMBL" id="KMM30824.1"/>
    </source>
</evidence>
<dbReference type="PROSITE" id="PS51257">
    <property type="entry name" value="PROKAR_LIPOPROTEIN"/>
    <property type="match status" value="1"/>
</dbReference>
<comment type="caution">
    <text evidence="1">The sequence shown here is derived from an EMBL/GenBank/DDBJ whole genome shotgun (WGS) entry which is preliminary data.</text>
</comment>
<gene>
    <name evidence="1" type="ORF">ACM15_25890</name>
</gene>
<protein>
    <submittedName>
        <fullName evidence="1">Uncharacterized protein</fullName>
    </submittedName>
</protein>
<dbReference type="Proteomes" id="UP000036166">
    <property type="component" value="Unassembled WGS sequence"/>
</dbReference>
<evidence type="ECO:0000313" key="2">
    <source>
        <dbReference type="Proteomes" id="UP000036166"/>
    </source>
</evidence>